<protein>
    <submittedName>
        <fullName evidence="1">Uncharacterized protein</fullName>
    </submittedName>
</protein>
<gene>
    <name evidence="1" type="ORF">P0M35_01860</name>
</gene>
<dbReference type="Proteomes" id="UP001221302">
    <property type="component" value="Unassembled WGS sequence"/>
</dbReference>
<evidence type="ECO:0000313" key="1">
    <source>
        <dbReference type="EMBL" id="MDF1610883.1"/>
    </source>
</evidence>
<organism evidence="1 2">
    <name type="scientific">Stygiobacter electus</name>
    <dbReference type="NCBI Taxonomy" id="3032292"/>
    <lineage>
        <taxon>Bacteria</taxon>
        <taxon>Pseudomonadati</taxon>
        <taxon>Ignavibacteriota</taxon>
        <taxon>Ignavibacteria</taxon>
        <taxon>Ignavibacteriales</taxon>
        <taxon>Melioribacteraceae</taxon>
        <taxon>Stygiobacter</taxon>
    </lineage>
</organism>
<dbReference type="AlphaFoldDB" id="A0AAE3P0N9"/>
<dbReference type="EMBL" id="JARGDL010000002">
    <property type="protein sequence ID" value="MDF1610883.1"/>
    <property type="molecule type" value="Genomic_DNA"/>
</dbReference>
<reference evidence="1" key="1">
    <citation type="submission" date="2023-03" db="EMBL/GenBank/DDBJ databases">
        <title>Stygiobacter electus gen. nov., sp. nov., facultatively anaerobic thermotolerant bacterium of the class Ignavibacteria from a well of Yessentuki mineral water deposit.</title>
        <authorList>
            <person name="Podosokorskaya O.A."/>
            <person name="Elcheninov A.G."/>
            <person name="Petrova N.F."/>
            <person name="Zavarzina D.G."/>
            <person name="Kublanov I.V."/>
            <person name="Merkel A.Y."/>
        </authorList>
    </citation>
    <scope>NUCLEOTIDE SEQUENCE</scope>
    <source>
        <strain evidence="1">09-Me</strain>
    </source>
</reference>
<proteinExistence type="predicted"/>
<evidence type="ECO:0000313" key="2">
    <source>
        <dbReference type="Proteomes" id="UP001221302"/>
    </source>
</evidence>
<comment type="caution">
    <text evidence="1">The sequence shown here is derived from an EMBL/GenBank/DDBJ whole genome shotgun (WGS) entry which is preliminary data.</text>
</comment>
<keyword evidence="2" id="KW-1185">Reference proteome</keyword>
<accession>A0AAE3P0N9</accession>
<name>A0AAE3P0N9_9BACT</name>
<sequence length="245" mass="27287">MKKIFYLIVFLISINIVIAQEEEDVGWVSRFGAAGGISPTFVFPNLDMLNKEIKNFGLSEMDNNLFTFGGGGYVYLMFIENVRIGGIGFGGSKNVKGNVNFLGNNLNREVDYDFGFGGFTVEYTLPFIKGIAVSLGGIFGGGAQVISIYESKGNYSWDNSWPNNSFYNSSVSNEIKNNFFSVTPTLNIDFPLTRFVAVRIGGGYLMNFSNEWKINNDLKIINVPKDLTSNNFFIQTGIYFGFFAF</sequence>
<dbReference type="RefSeq" id="WP_321534650.1">
    <property type="nucleotide sequence ID" value="NZ_JARGDL010000002.1"/>
</dbReference>